<proteinExistence type="inferred from homology"/>
<dbReference type="GO" id="GO:0006954">
    <property type="term" value="P:inflammatory response"/>
    <property type="evidence" value="ECO:0007669"/>
    <property type="project" value="UniProtKB-KW"/>
</dbReference>
<evidence type="ECO:0000256" key="4">
    <source>
        <dbReference type="ARBA" id="ARBA00022614"/>
    </source>
</evidence>
<dbReference type="FunFam" id="3.40.50.10140:FF:000001">
    <property type="entry name" value="Toll-like receptor 2"/>
    <property type="match status" value="1"/>
</dbReference>
<reference evidence="16" key="1">
    <citation type="thesis" date="2020" institute="ProQuest LLC" country="789 East Eisenhower Parkway, Ann Arbor, MI, USA">
        <title>Comparative Genomics and Chromosome Evolution.</title>
        <authorList>
            <person name="Mudd A.B."/>
        </authorList>
    </citation>
    <scope>NUCLEOTIDE SEQUENCE</scope>
    <source>
        <strain evidence="16">1538</strain>
        <tissue evidence="16">Blood</tissue>
    </source>
</reference>
<comment type="subcellular location">
    <subcellularLocation>
        <location evidence="1">Membrane</location>
        <topology evidence="1">Single-pass type I membrane protein</topology>
    </subcellularLocation>
</comment>
<dbReference type="Gene3D" id="3.40.50.10140">
    <property type="entry name" value="Toll/interleukin-1 receptor homology (TIR) domain"/>
    <property type="match status" value="1"/>
</dbReference>
<dbReference type="SUPFAM" id="SSF52058">
    <property type="entry name" value="L domain-like"/>
    <property type="match status" value="3"/>
</dbReference>
<dbReference type="EMBL" id="DYDO01000002">
    <property type="protein sequence ID" value="DBA30874.1"/>
    <property type="molecule type" value="Genomic_DNA"/>
</dbReference>
<keyword evidence="11" id="KW-0675">Receptor</keyword>
<keyword evidence="3" id="KW-0399">Innate immunity</keyword>
<evidence type="ECO:0000256" key="11">
    <source>
        <dbReference type="ARBA" id="ARBA00023170"/>
    </source>
</evidence>
<dbReference type="InterPro" id="IPR035897">
    <property type="entry name" value="Toll_tir_struct_dom_sf"/>
</dbReference>
<evidence type="ECO:0000256" key="14">
    <source>
        <dbReference type="SAM" id="SignalP"/>
    </source>
</evidence>
<dbReference type="SUPFAM" id="SSF52200">
    <property type="entry name" value="Toll/Interleukin receptor TIR domain"/>
    <property type="match status" value="1"/>
</dbReference>
<comment type="similarity">
    <text evidence="2">Belongs to the Toll-like receptor family.</text>
</comment>
<keyword evidence="12" id="KW-0325">Glycoprotein</keyword>
<dbReference type="SMART" id="SM00255">
    <property type="entry name" value="TIR"/>
    <property type="match status" value="1"/>
</dbReference>
<evidence type="ECO:0000256" key="13">
    <source>
        <dbReference type="ARBA" id="ARBA00023198"/>
    </source>
</evidence>
<evidence type="ECO:0000313" key="16">
    <source>
        <dbReference type="EMBL" id="DBA30874.1"/>
    </source>
</evidence>
<dbReference type="Proteomes" id="UP001181693">
    <property type="component" value="Unassembled WGS sequence"/>
</dbReference>
<dbReference type="GO" id="GO:0005886">
    <property type="term" value="C:plasma membrane"/>
    <property type="evidence" value="ECO:0007669"/>
    <property type="project" value="TreeGrafter"/>
</dbReference>
<dbReference type="InterPro" id="IPR000157">
    <property type="entry name" value="TIR_dom"/>
</dbReference>
<evidence type="ECO:0000313" key="17">
    <source>
        <dbReference type="Proteomes" id="UP001181693"/>
    </source>
</evidence>
<dbReference type="PROSITE" id="PS51450">
    <property type="entry name" value="LRR"/>
    <property type="match status" value="5"/>
</dbReference>
<keyword evidence="13" id="KW-0395">Inflammatory response</keyword>
<dbReference type="GO" id="GO:0002224">
    <property type="term" value="P:toll-like receptor signaling pathway"/>
    <property type="evidence" value="ECO:0007669"/>
    <property type="project" value="TreeGrafter"/>
</dbReference>
<dbReference type="Pfam" id="PF01582">
    <property type="entry name" value="TIR"/>
    <property type="match status" value="1"/>
</dbReference>
<evidence type="ECO:0000256" key="2">
    <source>
        <dbReference type="ARBA" id="ARBA00009634"/>
    </source>
</evidence>
<evidence type="ECO:0000256" key="12">
    <source>
        <dbReference type="ARBA" id="ARBA00023180"/>
    </source>
</evidence>
<dbReference type="PANTHER" id="PTHR24365">
    <property type="entry name" value="TOLL-LIKE RECEPTOR"/>
    <property type="match status" value="1"/>
</dbReference>
<evidence type="ECO:0000256" key="6">
    <source>
        <dbReference type="ARBA" id="ARBA00022729"/>
    </source>
</evidence>
<dbReference type="InterPro" id="IPR001611">
    <property type="entry name" value="Leu-rich_rpt"/>
</dbReference>
<dbReference type="GO" id="GO:0045087">
    <property type="term" value="P:innate immune response"/>
    <property type="evidence" value="ECO:0007669"/>
    <property type="project" value="UniProtKB-KW"/>
</dbReference>
<keyword evidence="9" id="KW-1133">Transmembrane helix</keyword>
<evidence type="ECO:0000256" key="8">
    <source>
        <dbReference type="ARBA" id="ARBA00022859"/>
    </source>
</evidence>
<dbReference type="AlphaFoldDB" id="A0AAV3ATG1"/>
<keyword evidence="4" id="KW-0433">Leucine-rich repeat</keyword>
<name>A0AAV3ATG1_PYXAD</name>
<protein>
    <recommendedName>
        <fullName evidence="15">TIR domain-containing protein</fullName>
    </recommendedName>
</protein>
<evidence type="ECO:0000256" key="9">
    <source>
        <dbReference type="ARBA" id="ARBA00022989"/>
    </source>
</evidence>
<evidence type="ECO:0000256" key="7">
    <source>
        <dbReference type="ARBA" id="ARBA00022737"/>
    </source>
</evidence>
<dbReference type="SMART" id="SM00082">
    <property type="entry name" value="LRRCT"/>
    <property type="match status" value="1"/>
</dbReference>
<keyword evidence="5" id="KW-0812">Transmembrane</keyword>
<feature type="signal peptide" evidence="14">
    <location>
        <begin position="1"/>
        <end position="19"/>
    </location>
</feature>
<sequence length="932" mass="106768">MFFSLLWLVIFSSIQQGHCFAIRGCDVHGQKDPKVLCYKRGLEHVPKNLPPSTSILDISFNRIKVIQTADFSNLTNLQQLNVSNNNIHVIERGSFKKLNALKELNLNNNNLMMLNKSIFEGLQNLTTLLLNNNSIASILPMAFSPFKHLEVLELSSNPLQTLGSLRSVFQTSSLAKIVIANISLQNFHSSELENVSSSLHTIDISRNPLASVSFNSDVLKGLISLNISFSGPPLTWTVKDSCFLRGLKRIFMQGVSWSAQTIIKVLQTLNCSVLQEVNIGHLSLTYSDHIIQELCLRQTKLQTLYLQCNNYSAFQKNTFQNCSGLTFLDISENHFVHLPESVFDHLTSLEQLTLASNKLIALPSVLSQMTSLKKVNLSSNHLTEVHLNDTKSFSKLKDLDLSENKISDFHSSSPMIWHLEHLDLGQNYLLDISKSFGTNLKNLQTLILKSNKLSFLSANTFQNLTSLKFLNLIDNQIKDIEPGAFKGLENLQTLLLGGNKLTKESFPNNTFQGLESLGELQLFSNNIEYESSAKLTVPPFQALKSLKIITLNSQGHNGMRNLPVNLLEGLVSLYKVRLGNLALSTIDSNVLSYIPQIREFDISNNPISVLDPHLLKPVCNLTELHLKHMNLASLDFLVGLIFSKLNLLRAAGNQIKTFNEMQLKALPSLKFLDLSDNPMLCSCDNKWFIDWVRDDSKTQVLSFYDYRCAYPPSNEGQRLATFSTDYCGPSYDFELFLSTSLFISIWMLSSTVWKLWRWQVVYFYYIVLGYLHEKRHKRRRQSYEYDAFISYNCHDEEWVFNELIPNLEKTYHWKLCLHHRDFEPGKAIVDNIIDNIYCSRKTICVISRHYLGSEWCSKEMQVASYRLFDEHSDVLILLFLEHIPHHRLSVYHQFRRVLKKKTYLLWPKDINATALFWHMVNQALTLEVEDDR</sequence>
<organism evidence="16 17">
    <name type="scientific">Pyxicephalus adspersus</name>
    <name type="common">African bullfrog</name>
    <dbReference type="NCBI Taxonomy" id="30357"/>
    <lineage>
        <taxon>Eukaryota</taxon>
        <taxon>Metazoa</taxon>
        <taxon>Chordata</taxon>
        <taxon>Craniata</taxon>
        <taxon>Vertebrata</taxon>
        <taxon>Euteleostomi</taxon>
        <taxon>Amphibia</taxon>
        <taxon>Batrachia</taxon>
        <taxon>Anura</taxon>
        <taxon>Neobatrachia</taxon>
        <taxon>Ranoidea</taxon>
        <taxon>Pyxicephalidae</taxon>
        <taxon>Pyxicephalinae</taxon>
        <taxon>Pyxicephalus</taxon>
    </lineage>
</organism>
<evidence type="ECO:0000256" key="3">
    <source>
        <dbReference type="ARBA" id="ARBA00022588"/>
    </source>
</evidence>
<feature type="chain" id="PRO_5043416283" description="TIR domain-containing protein" evidence="14">
    <location>
        <begin position="20"/>
        <end position="932"/>
    </location>
</feature>
<dbReference type="SMART" id="SM00365">
    <property type="entry name" value="LRR_SD22"/>
    <property type="match status" value="7"/>
</dbReference>
<dbReference type="Gene3D" id="3.80.10.10">
    <property type="entry name" value="Ribonuclease Inhibitor"/>
    <property type="match status" value="4"/>
</dbReference>
<gene>
    <name evidence="16" type="ORF">GDO54_006803</name>
</gene>
<evidence type="ECO:0000256" key="10">
    <source>
        <dbReference type="ARBA" id="ARBA00023136"/>
    </source>
</evidence>
<comment type="caution">
    <text evidence="16">The sequence shown here is derived from an EMBL/GenBank/DDBJ whole genome shotgun (WGS) entry which is preliminary data.</text>
</comment>
<dbReference type="PROSITE" id="PS50104">
    <property type="entry name" value="TIR"/>
    <property type="match status" value="1"/>
</dbReference>
<dbReference type="FunFam" id="3.80.10.10:FF:000770">
    <property type="entry name" value="Uncharacterized protein"/>
    <property type="match status" value="1"/>
</dbReference>
<evidence type="ECO:0000256" key="5">
    <source>
        <dbReference type="ARBA" id="ARBA00022692"/>
    </source>
</evidence>
<keyword evidence="17" id="KW-1185">Reference proteome</keyword>
<keyword evidence="8" id="KW-0391">Immunity</keyword>
<dbReference type="PANTHER" id="PTHR24365:SF522">
    <property type="entry name" value="LOW QUALITY PROTEIN: TOLL-LIKE RECEPTOR 13-RELATED"/>
    <property type="match status" value="1"/>
</dbReference>
<accession>A0AAV3ATG1</accession>
<dbReference type="SMART" id="SM00369">
    <property type="entry name" value="LRR_TYP"/>
    <property type="match status" value="14"/>
</dbReference>
<dbReference type="GO" id="GO:0038023">
    <property type="term" value="F:signaling receptor activity"/>
    <property type="evidence" value="ECO:0007669"/>
    <property type="project" value="TreeGrafter"/>
</dbReference>
<keyword evidence="6 14" id="KW-0732">Signal</keyword>
<dbReference type="Pfam" id="PF13855">
    <property type="entry name" value="LRR_8"/>
    <property type="match status" value="3"/>
</dbReference>
<dbReference type="InterPro" id="IPR000483">
    <property type="entry name" value="Cys-rich_flank_reg_C"/>
</dbReference>
<dbReference type="InterPro" id="IPR032675">
    <property type="entry name" value="LRR_dom_sf"/>
</dbReference>
<dbReference type="InterPro" id="IPR003591">
    <property type="entry name" value="Leu-rich_rpt_typical-subtyp"/>
</dbReference>
<dbReference type="PRINTS" id="PR01537">
    <property type="entry name" value="INTRLKN1R1F"/>
</dbReference>
<keyword evidence="10" id="KW-0472">Membrane</keyword>
<keyword evidence="7" id="KW-0677">Repeat</keyword>
<evidence type="ECO:0000259" key="15">
    <source>
        <dbReference type="PROSITE" id="PS50104"/>
    </source>
</evidence>
<evidence type="ECO:0000256" key="1">
    <source>
        <dbReference type="ARBA" id="ARBA00004479"/>
    </source>
</evidence>
<feature type="domain" description="TIR" evidence="15">
    <location>
        <begin position="783"/>
        <end position="924"/>
    </location>
</feature>